<feature type="binding site" evidence="1">
    <location>
        <position position="384"/>
    </location>
    <ligand>
        <name>Fe cation</name>
        <dbReference type="ChEBI" id="CHEBI:24875"/>
    </ligand>
</feature>
<gene>
    <name evidence="2" type="ORF">D3877_23070</name>
</gene>
<dbReference type="GO" id="GO:0016151">
    <property type="term" value="F:nickel cation binding"/>
    <property type="evidence" value="ECO:0007669"/>
    <property type="project" value="InterPro"/>
</dbReference>
<dbReference type="RefSeq" id="WP_119833085.1">
    <property type="nucleotide sequence ID" value="NZ_QYUL01000003.1"/>
</dbReference>
<evidence type="ECO:0000313" key="3">
    <source>
        <dbReference type="Proteomes" id="UP000283458"/>
    </source>
</evidence>
<dbReference type="InterPro" id="IPR029014">
    <property type="entry name" value="NiFe-Hase_large"/>
</dbReference>
<dbReference type="AlphaFoldDB" id="A0A418VT24"/>
<comment type="cofactor">
    <cofactor evidence="1">
        <name>Ni(2+)</name>
        <dbReference type="ChEBI" id="CHEBI:49786"/>
    </cofactor>
</comment>
<protein>
    <submittedName>
        <fullName evidence="2">Hydrogenase</fullName>
    </submittedName>
</protein>
<keyword evidence="1" id="KW-0479">Metal-binding</keyword>
<dbReference type="PANTHER" id="PTHR42958:SF4">
    <property type="entry name" value="HYDROGENASE EXPRESSION_FORMATION PROTEIN HUPK"/>
    <property type="match status" value="1"/>
</dbReference>
<sequence length="391" mass="40195">MNPPTNVEGAVSVRLSVADNAVNRAEVAVRRPIAVARALIGRRPEEAARVIPLLYSLCGTAQGLAAAQACEAALGLDASGHAVARGLTLDAECADAHGWQAAMEWPRLLGERPDPHGLLALRDALPTVPESLYPAGDALRPGGGDLQPNGTALGHALDRVADWVATQVFAGSPPADAGELAEWAARGATVAARLTARLLAPDLALHGAVGVSALTERAPSWFAERLAADPGFSSRPHNNGFPAHTGPLARRADHPLVASVQAAHGVGVIALMAARLADMAELPRRMAAAIRQIGQPLALPPTEAVPQPPGVGCGVVETARGTLAHWLRLGADGRIADYRTVAPTEWNFAPDGPLARGLIGLPAGPDVVERAGLLVALLDPCVACAITVAEG</sequence>
<evidence type="ECO:0000256" key="1">
    <source>
        <dbReference type="PIRSR" id="PIRSR601501-1"/>
    </source>
</evidence>
<dbReference type="OrthoDB" id="9157196at2"/>
<keyword evidence="1" id="KW-0533">Nickel</keyword>
<organism evidence="2 3">
    <name type="scientific">Azospirillum cavernae</name>
    <dbReference type="NCBI Taxonomy" id="2320860"/>
    <lineage>
        <taxon>Bacteria</taxon>
        <taxon>Pseudomonadati</taxon>
        <taxon>Pseudomonadota</taxon>
        <taxon>Alphaproteobacteria</taxon>
        <taxon>Rhodospirillales</taxon>
        <taxon>Azospirillaceae</taxon>
        <taxon>Azospirillum</taxon>
    </lineage>
</organism>
<dbReference type="Gene3D" id="1.10.645.10">
    <property type="entry name" value="Cytochrome-c3 Hydrogenase, chain B"/>
    <property type="match status" value="1"/>
</dbReference>
<accession>A0A418VT24</accession>
<dbReference type="Proteomes" id="UP000283458">
    <property type="component" value="Unassembled WGS sequence"/>
</dbReference>
<evidence type="ECO:0000313" key="2">
    <source>
        <dbReference type="EMBL" id="RJF79628.1"/>
    </source>
</evidence>
<reference evidence="2 3" key="1">
    <citation type="submission" date="2018-09" db="EMBL/GenBank/DDBJ databases">
        <authorList>
            <person name="Zhu H."/>
        </authorList>
    </citation>
    <scope>NUCLEOTIDE SEQUENCE [LARGE SCALE GENOMIC DNA]</scope>
    <source>
        <strain evidence="2 3">K2W22B-5</strain>
    </source>
</reference>
<proteinExistence type="predicted"/>
<dbReference type="PANTHER" id="PTHR42958">
    <property type="entry name" value="HYDROGENASE-2 LARGE CHAIN"/>
    <property type="match status" value="1"/>
</dbReference>
<feature type="binding site" evidence="1">
    <location>
        <position position="381"/>
    </location>
    <ligand>
        <name>Ni(2+)</name>
        <dbReference type="ChEBI" id="CHEBI:49786"/>
    </ligand>
</feature>
<keyword evidence="1" id="KW-0408">Iron</keyword>
<dbReference type="InterPro" id="IPR001501">
    <property type="entry name" value="Ni-dep_hyd_lsu"/>
</dbReference>
<dbReference type="InterPro" id="IPR050867">
    <property type="entry name" value="NiFe/NiFeSe_hydrgnase_LSU"/>
</dbReference>
<keyword evidence="3" id="KW-1185">Reference proteome</keyword>
<dbReference type="SUPFAM" id="SSF56762">
    <property type="entry name" value="HydB/Nqo4-like"/>
    <property type="match status" value="1"/>
</dbReference>
<dbReference type="Pfam" id="PF00374">
    <property type="entry name" value="NiFeSe_Hases"/>
    <property type="match status" value="1"/>
</dbReference>
<dbReference type="EMBL" id="QYUL01000003">
    <property type="protein sequence ID" value="RJF79628.1"/>
    <property type="molecule type" value="Genomic_DNA"/>
</dbReference>
<comment type="caution">
    <text evidence="2">The sequence shown here is derived from an EMBL/GenBank/DDBJ whole genome shotgun (WGS) entry which is preliminary data.</text>
</comment>
<comment type="cofactor">
    <cofactor evidence="1">
        <name>Fe cation</name>
        <dbReference type="ChEBI" id="CHEBI:24875"/>
    </cofactor>
</comment>
<name>A0A418VT24_9PROT</name>